<dbReference type="RefSeq" id="WP_406698258.1">
    <property type="nucleotide sequence ID" value="NZ_CP155447.1"/>
</dbReference>
<reference evidence="2" key="1">
    <citation type="submission" date="2024-05" db="EMBL/GenBank/DDBJ databases">
        <title>Planctomycetes of the genus Singulisphaera possess chitinolytic capabilities.</title>
        <authorList>
            <person name="Ivanova A."/>
        </authorList>
    </citation>
    <scope>NUCLEOTIDE SEQUENCE</scope>
    <source>
        <strain evidence="2">Ch08T</strain>
    </source>
</reference>
<evidence type="ECO:0000256" key="1">
    <source>
        <dbReference type="SAM" id="MobiDB-lite"/>
    </source>
</evidence>
<gene>
    <name evidence="2" type="ORF">V5E97_05315</name>
</gene>
<evidence type="ECO:0008006" key="3">
    <source>
        <dbReference type="Google" id="ProtNLM"/>
    </source>
</evidence>
<accession>A0AAU7CIZ3</accession>
<evidence type="ECO:0000313" key="2">
    <source>
        <dbReference type="EMBL" id="XBH05438.1"/>
    </source>
</evidence>
<dbReference type="PROSITE" id="PS51257">
    <property type="entry name" value="PROKAR_LIPOPROTEIN"/>
    <property type="match status" value="1"/>
</dbReference>
<organism evidence="2">
    <name type="scientific">Singulisphaera sp. Ch08</name>
    <dbReference type="NCBI Taxonomy" id="3120278"/>
    <lineage>
        <taxon>Bacteria</taxon>
        <taxon>Pseudomonadati</taxon>
        <taxon>Planctomycetota</taxon>
        <taxon>Planctomycetia</taxon>
        <taxon>Isosphaerales</taxon>
        <taxon>Isosphaeraceae</taxon>
        <taxon>Singulisphaera</taxon>
    </lineage>
</organism>
<proteinExistence type="predicted"/>
<protein>
    <recommendedName>
        <fullName evidence="3">Carboxypeptidase regulatory-like domain-containing protein</fullName>
    </recommendedName>
</protein>
<dbReference type="AlphaFoldDB" id="A0AAU7CIZ3"/>
<name>A0AAU7CIZ3_9BACT</name>
<dbReference type="EMBL" id="CP155447">
    <property type="protein sequence ID" value="XBH05438.1"/>
    <property type="molecule type" value="Genomic_DNA"/>
</dbReference>
<feature type="compositionally biased region" description="Basic and acidic residues" evidence="1">
    <location>
        <begin position="178"/>
        <end position="237"/>
    </location>
</feature>
<feature type="region of interest" description="Disordered" evidence="1">
    <location>
        <begin position="170"/>
        <end position="237"/>
    </location>
</feature>
<sequence length="237" mass="25300">MTFTPRTSGRRLWWSFTALIGFSVLGCGDAESPEDETPPDYTKVVPVTGTVKLNGVPLPTAVVSFIPPKWPASNGETKADGTFTLETTGNPGVLPGEYRVSISYLVSPAGGAQGLGPRRSFSPPPGMLGAEEKLPPEYSDFMRTTLKRTVPATGGNFEFDIKADQVKIEPTKAVVEAEPAKTEPEAEPAKTEPAKTEPEPAKTEPAKTEPEPAKTEPAKTEPEPAKTEPAKTEPEPK</sequence>